<organism evidence="2 3">
    <name type="scientific">Sulfurihydrogenibium yellowstonense SS-5</name>
    <dbReference type="NCBI Taxonomy" id="432331"/>
    <lineage>
        <taxon>Bacteria</taxon>
        <taxon>Pseudomonadati</taxon>
        <taxon>Aquificota</taxon>
        <taxon>Aquificia</taxon>
        <taxon>Aquificales</taxon>
        <taxon>Hydrogenothermaceae</taxon>
        <taxon>Sulfurihydrogenibium</taxon>
    </lineage>
</organism>
<evidence type="ECO:0000313" key="2">
    <source>
        <dbReference type="EMBL" id="EEP60674.1"/>
    </source>
</evidence>
<evidence type="ECO:0000259" key="1">
    <source>
        <dbReference type="PROSITE" id="PS50206"/>
    </source>
</evidence>
<reference evidence="2 3" key="1">
    <citation type="submission" date="2009-04" db="EMBL/GenBank/DDBJ databases">
        <authorList>
            <person name="Reysenbach A.-L."/>
            <person name="Heidelberg J.F."/>
            <person name="Nelson W.C."/>
        </authorList>
    </citation>
    <scope>NUCLEOTIDE SEQUENCE [LARGE SCALE GENOMIC DNA]</scope>
    <source>
        <strain evidence="2 3">SS-5</strain>
    </source>
</reference>
<dbReference type="PANTHER" id="PTHR43031">
    <property type="entry name" value="FAD-DEPENDENT OXIDOREDUCTASE"/>
    <property type="match status" value="1"/>
</dbReference>
<feature type="domain" description="Rhodanese" evidence="1">
    <location>
        <begin position="33"/>
        <end position="123"/>
    </location>
</feature>
<sequence>MIRKAFLTILLIFGFSFAYQDLNAKQFYEMMQKEKDVIILDVRTPQEYQEGHISNAINIPVQILGQQLDKLNNFKDKKILVYCRSGNRSAIASQILDRAGFKNVYNLKGGLFEWKASELPLVK</sequence>
<dbReference type="InterPro" id="IPR050229">
    <property type="entry name" value="GlpE_sulfurtransferase"/>
</dbReference>
<dbReference type="AlphaFoldDB" id="C4FJR9"/>
<dbReference type="FunFam" id="3.40.250.10:FF:000049">
    <property type="entry name" value="Phage shock protein E"/>
    <property type="match status" value="1"/>
</dbReference>
<dbReference type="PANTHER" id="PTHR43031:SF1">
    <property type="entry name" value="PYRIDINE NUCLEOTIDE-DISULPHIDE OXIDOREDUCTASE"/>
    <property type="match status" value="1"/>
</dbReference>
<dbReference type="OrthoDB" id="9800872at2"/>
<dbReference type="Proteomes" id="UP000005540">
    <property type="component" value="Unassembled WGS sequence"/>
</dbReference>
<dbReference type="InterPro" id="IPR036873">
    <property type="entry name" value="Rhodanese-like_dom_sf"/>
</dbReference>
<dbReference type="Pfam" id="PF00581">
    <property type="entry name" value="Rhodanese"/>
    <property type="match status" value="1"/>
</dbReference>
<dbReference type="InterPro" id="IPR001763">
    <property type="entry name" value="Rhodanese-like_dom"/>
</dbReference>
<dbReference type="SMART" id="SM00450">
    <property type="entry name" value="RHOD"/>
    <property type="match status" value="1"/>
</dbReference>
<gene>
    <name evidence="2" type="ORF">SULYE_0819</name>
</gene>
<dbReference type="SUPFAM" id="SSF52821">
    <property type="entry name" value="Rhodanese/Cell cycle control phosphatase"/>
    <property type="match status" value="1"/>
</dbReference>
<dbReference type="Gene3D" id="3.40.250.10">
    <property type="entry name" value="Rhodanese-like domain"/>
    <property type="match status" value="1"/>
</dbReference>
<dbReference type="CDD" id="cd00158">
    <property type="entry name" value="RHOD"/>
    <property type="match status" value="1"/>
</dbReference>
<accession>C4FJR9</accession>
<evidence type="ECO:0000313" key="3">
    <source>
        <dbReference type="Proteomes" id="UP000005540"/>
    </source>
</evidence>
<dbReference type="EMBL" id="ABZS01000065">
    <property type="protein sequence ID" value="EEP60674.1"/>
    <property type="molecule type" value="Genomic_DNA"/>
</dbReference>
<protein>
    <recommendedName>
        <fullName evidence="1">Rhodanese domain-containing protein</fullName>
    </recommendedName>
</protein>
<dbReference type="PROSITE" id="PS50206">
    <property type="entry name" value="RHODANESE_3"/>
    <property type="match status" value="1"/>
</dbReference>
<comment type="caution">
    <text evidence="2">The sequence shown here is derived from an EMBL/GenBank/DDBJ whole genome shotgun (WGS) entry which is preliminary data.</text>
</comment>
<dbReference type="RefSeq" id="WP_007546673.1">
    <property type="nucleotide sequence ID" value="NZ_ABZS01000065.1"/>
</dbReference>
<keyword evidence="3" id="KW-1185">Reference proteome</keyword>
<proteinExistence type="predicted"/>
<name>C4FJR9_9AQUI</name>